<comment type="pathway">
    <text evidence="1 8">Metabolic intermediate biosynthesis; chorismate biosynthesis; chorismate from D-erythrose 4-phosphate and phosphoenolpyruvate: step 6/7.</text>
</comment>
<name>A0A2M9G2Z8_9PROT</name>
<feature type="active site" description="Proton acceptor" evidence="8">
    <location>
        <position position="322"/>
    </location>
</feature>
<dbReference type="InterPro" id="IPR006264">
    <property type="entry name" value="EPSP_synthase"/>
</dbReference>
<feature type="binding site" evidence="8">
    <location>
        <position position="24"/>
    </location>
    <ligand>
        <name>phosphoenolpyruvate</name>
        <dbReference type="ChEBI" id="CHEBI:58702"/>
    </ligand>
</feature>
<dbReference type="SUPFAM" id="SSF55205">
    <property type="entry name" value="EPT/RTPC-like"/>
    <property type="match status" value="1"/>
</dbReference>
<feature type="binding site" evidence="8">
    <location>
        <position position="29"/>
    </location>
    <ligand>
        <name>3-phosphoshikimate</name>
        <dbReference type="ChEBI" id="CHEBI:145989"/>
    </ligand>
</feature>
<evidence type="ECO:0000256" key="8">
    <source>
        <dbReference type="HAMAP-Rule" id="MF_00210"/>
    </source>
</evidence>
<evidence type="ECO:0000256" key="1">
    <source>
        <dbReference type="ARBA" id="ARBA00004811"/>
    </source>
</evidence>
<comment type="caution">
    <text evidence="10">The sequence shown here is derived from an EMBL/GenBank/DDBJ whole genome shotgun (WGS) entry which is preliminary data.</text>
</comment>
<dbReference type="Gene3D" id="3.65.10.10">
    <property type="entry name" value="Enolpyruvate transferase domain"/>
    <property type="match status" value="2"/>
</dbReference>
<comment type="subunit">
    <text evidence="8">Monomer.</text>
</comment>
<evidence type="ECO:0000256" key="2">
    <source>
        <dbReference type="ARBA" id="ARBA00009948"/>
    </source>
</evidence>
<dbReference type="GO" id="GO:0003866">
    <property type="term" value="F:3-phosphoshikimate 1-carboxyvinyltransferase activity"/>
    <property type="evidence" value="ECO:0007669"/>
    <property type="project" value="UniProtKB-UniRule"/>
</dbReference>
<dbReference type="GO" id="GO:0009073">
    <property type="term" value="P:aromatic amino acid family biosynthetic process"/>
    <property type="evidence" value="ECO:0007669"/>
    <property type="project" value="UniProtKB-KW"/>
</dbReference>
<feature type="binding site" evidence="8">
    <location>
        <position position="322"/>
    </location>
    <ligand>
        <name>3-phosphoshikimate</name>
        <dbReference type="ChEBI" id="CHEBI:145989"/>
    </ligand>
</feature>
<dbReference type="Proteomes" id="UP000229498">
    <property type="component" value="Unassembled WGS sequence"/>
</dbReference>
<evidence type="ECO:0000256" key="7">
    <source>
        <dbReference type="ARBA" id="ARBA00044633"/>
    </source>
</evidence>
<evidence type="ECO:0000256" key="5">
    <source>
        <dbReference type="ARBA" id="ARBA00022679"/>
    </source>
</evidence>
<evidence type="ECO:0000313" key="10">
    <source>
        <dbReference type="EMBL" id="PJK30083.1"/>
    </source>
</evidence>
<dbReference type="InterPro" id="IPR036968">
    <property type="entry name" value="Enolpyruvate_Tfrase_sf"/>
</dbReference>
<dbReference type="PANTHER" id="PTHR21090:SF5">
    <property type="entry name" value="PENTAFUNCTIONAL AROM POLYPEPTIDE"/>
    <property type="match status" value="1"/>
</dbReference>
<organism evidence="10 11">
    <name type="scientific">Minwuia thermotolerans</name>
    <dbReference type="NCBI Taxonomy" id="2056226"/>
    <lineage>
        <taxon>Bacteria</taxon>
        <taxon>Pseudomonadati</taxon>
        <taxon>Pseudomonadota</taxon>
        <taxon>Alphaproteobacteria</taxon>
        <taxon>Minwuiales</taxon>
        <taxon>Minwuiaceae</taxon>
        <taxon>Minwuia</taxon>
    </lineage>
</organism>
<proteinExistence type="inferred from homology"/>
<evidence type="ECO:0000313" key="11">
    <source>
        <dbReference type="Proteomes" id="UP000229498"/>
    </source>
</evidence>
<feature type="binding site" evidence="8">
    <location>
        <position position="172"/>
    </location>
    <ligand>
        <name>3-phosphoshikimate</name>
        <dbReference type="ChEBI" id="CHEBI:145989"/>
    </ligand>
</feature>
<feature type="domain" description="Enolpyruvate transferase" evidence="9">
    <location>
        <begin position="13"/>
        <end position="432"/>
    </location>
</feature>
<comment type="catalytic activity">
    <reaction evidence="7">
        <text>3-phosphoshikimate + phosphoenolpyruvate = 5-O-(1-carboxyvinyl)-3-phosphoshikimate + phosphate</text>
        <dbReference type="Rhea" id="RHEA:21256"/>
        <dbReference type="ChEBI" id="CHEBI:43474"/>
        <dbReference type="ChEBI" id="CHEBI:57701"/>
        <dbReference type="ChEBI" id="CHEBI:58702"/>
        <dbReference type="ChEBI" id="CHEBI:145989"/>
        <dbReference type="EC" id="2.5.1.19"/>
    </reaction>
    <physiologicalReaction direction="left-to-right" evidence="7">
        <dbReference type="Rhea" id="RHEA:21257"/>
    </physiologicalReaction>
</comment>
<gene>
    <name evidence="8 10" type="primary">aroA</name>
    <name evidence="10" type="ORF">CVT23_10010</name>
</gene>
<comment type="similarity">
    <text evidence="2 8">Belongs to the EPSP synthase family.</text>
</comment>
<feature type="binding site" evidence="8">
    <location>
        <position position="353"/>
    </location>
    <ligand>
        <name>phosphoenolpyruvate</name>
        <dbReference type="ChEBI" id="CHEBI:58702"/>
    </ligand>
</feature>
<feature type="binding site" evidence="8">
    <location>
        <position position="25"/>
    </location>
    <ligand>
        <name>3-phosphoshikimate</name>
        <dbReference type="ChEBI" id="CHEBI:145989"/>
    </ligand>
</feature>
<comment type="caution">
    <text evidence="8">Lacks conserved residue(s) required for the propagation of feature annotation.</text>
</comment>
<feature type="binding site" evidence="8">
    <location>
        <position position="97"/>
    </location>
    <ligand>
        <name>phosphoenolpyruvate</name>
        <dbReference type="ChEBI" id="CHEBI:58702"/>
    </ligand>
</feature>
<feature type="binding site" evidence="8">
    <location>
        <position position="125"/>
    </location>
    <ligand>
        <name>phosphoenolpyruvate</name>
        <dbReference type="ChEBI" id="CHEBI:58702"/>
    </ligand>
</feature>
<feature type="binding site" evidence="8">
    <location>
        <position position="349"/>
    </location>
    <ligand>
        <name>3-phosphoshikimate</name>
        <dbReference type="ChEBI" id="CHEBI:145989"/>
    </ligand>
</feature>
<dbReference type="UniPathway" id="UPA00053">
    <property type="reaction ID" value="UER00089"/>
</dbReference>
<keyword evidence="5 8" id="KW-0808">Transferase</keyword>
<dbReference type="PIRSF" id="PIRSF000505">
    <property type="entry name" value="EPSPS"/>
    <property type="match status" value="1"/>
</dbReference>
<feature type="binding site" evidence="8">
    <location>
        <position position="398"/>
    </location>
    <ligand>
        <name>phosphoenolpyruvate</name>
        <dbReference type="ChEBI" id="CHEBI:58702"/>
    </ligand>
</feature>
<feature type="binding site" evidence="8">
    <location>
        <position position="172"/>
    </location>
    <ligand>
        <name>phosphoenolpyruvate</name>
        <dbReference type="ChEBI" id="CHEBI:58702"/>
    </ligand>
</feature>
<dbReference type="EC" id="2.5.1.19" evidence="8"/>
<reference evidence="10 11" key="1">
    <citation type="submission" date="2017-11" db="EMBL/GenBank/DDBJ databases">
        <title>Draft genome sequence of Rhizobiales bacterium SY3-13.</title>
        <authorList>
            <person name="Sun C."/>
        </authorList>
    </citation>
    <scope>NUCLEOTIDE SEQUENCE [LARGE SCALE GENOMIC DNA]</scope>
    <source>
        <strain evidence="10 11">SY3-13</strain>
    </source>
</reference>
<keyword evidence="6 8" id="KW-0057">Aromatic amino acid biosynthesis</keyword>
<evidence type="ECO:0000259" key="9">
    <source>
        <dbReference type="Pfam" id="PF00275"/>
    </source>
</evidence>
<keyword evidence="3 8" id="KW-0963">Cytoplasm</keyword>
<dbReference type="PANTHER" id="PTHR21090">
    <property type="entry name" value="AROM/DEHYDROQUINATE SYNTHASE"/>
    <property type="match status" value="1"/>
</dbReference>
<dbReference type="RefSeq" id="WP_109793356.1">
    <property type="nucleotide sequence ID" value="NZ_PHIG01000031.1"/>
</dbReference>
<evidence type="ECO:0000256" key="4">
    <source>
        <dbReference type="ARBA" id="ARBA00022605"/>
    </source>
</evidence>
<keyword evidence="11" id="KW-1185">Reference proteome</keyword>
<dbReference type="InterPro" id="IPR013792">
    <property type="entry name" value="RNA3'P_cycl/enolpyr_Trfase_a/b"/>
</dbReference>
<dbReference type="GO" id="GO:0005737">
    <property type="term" value="C:cytoplasm"/>
    <property type="evidence" value="ECO:0007669"/>
    <property type="project" value="UniProtKB-SubCell"/>
</dbReference>
<dbReference type="InterPro" id="IPR001986">
    <property type="entry name" value="Enolpyruvate_Tfrase_dom"/>
</dbReference>
<dbReference type="CDD" id="cd01556">
    <property type="entry name" value="EPSP_synthase"/>
    <property type="match status" value="1"/>
</dbReference>
<keyword evidence="4 8" id="KW-0028">Amino-acid biosynthesis</keyword>
<feature type="binding site" evidence="8">
    <location>
        <position position="170"/>
    </location>
    <ligand>
        <name>3-phosphoshikimate</name>
        <dbReference type="ChEBI" id="CHEBI:145989"/>
    </ligand>
</feature>
<dbReference type="Pfam" id="PF00275">
    <property type="entry name" value="EPSP_synthase"/>
    <property type="match status" value="1"/>
</dbReference>
<dbReference type="NCBIfam" id="TIGR01356">
    <property type="entry name" value="aroA"/>
    <property type="match status" value="1"/>
</dbReference>
<evidence type="ECO:0000256" key="6">
    <source>
        <dbReference type="ARBA" id="ARBA00023141"/>
    </source>
</evidence>
<comment type="subcellular location">
    <subcellularLocation>
        <location evidence="8">Cytoplasm</location>
    </subcellularLocation>
</comment>
<dbReference type="AlphaFoldDB" id="A0A2M9G2Z8"/>
<evidence type="ECO:0000256" key="3">
    <source>
        <dbReference type="ARBA" id="ARBA00022490"/>
    </source>
</evidence>
<dbReference type="InterPro" id="IPR023193">
    <property type="entry name" value="EPSP_synthase_CS"/>
</dbReference>
<dbReference type="GO" id="GO:0008652">
    <property type="term" value="P:amino acid biosynthetic process"/>
    <property type="evidence" value="ECO:0007669"/>
    <property type="project" value="UniProtKB-KW"/>
</dbReference>
<feature type="binding site" evidence="8">
    <location>
        <position position="24"/>
    </location>
    <ligand>
        <name>3-phosphoshikimate</name>
        <dbReference type="ChEBI" id="CHEBI:145989"/>
    </ligand>
</feature>
<dbReference type="FunFam" id="3.65.10.10:FF:000005">
    <property type="entry name" value="3-phosphoshikimate 1-carboxyvinyltransferase"/>
    <property type="match status" value="1"/>
</dbReference>
<dbReference type="GO" id="GO:0009423">
    <property type="term" value="P:chorismate biosynthetic process"/>
    <property type="evidence" value="ECO:0007669"/>
    <property type="project" value="UniProtKB-UniRule"/>
</dbReference>
<dbReference type="OrthoDB" id="9809920at2"/>
<accession>A0A2M9G2Z8</accession>
<dbReference type="EMBL" id="PHIG01000031">
    <property type="protein sequence ID" value="PJK30083.1"/>
    <property type="molecule type" value="Genomic_DNA"/>
</dbReference>
<dbReference type="HAMAP" id="MF_00210">
    <property type="entry name" value="EPSP_synth"/>
    <property type="match status" value="1"/>
</dbReference>
<protein>
    <recommendedName>
        <fullName evidence="8">3-phosphoshikimate 1-carboxyvinyltransferase</fullName>
        <ecNumber evidence="8">2.5.1.19</ecNumber>
    </recommendedName>
    <alternativeName>
        <fullName evidence="8">5-enolpyruvylshikimate-3-phosphate synthase</fullName>
        <shortName evidence="8">EPSP synthase</shortName>
        <shortName evidence="8">EPSPS</shortName>
    </alternativeName>
</protein>
<dbReference type="PROSITE" id="PS00885">
    <property type="entry name" value="EPSP_SYNTHASE_2"/>
    <property type="match status" value="1"/>
</dbReference>
<sequence>MTTLTATPMGKIPLKGEIAAPGDKSISHRSLMFGALAVGPTRITGLLEGEDVRATARAVAALGAGVERTGEGAWTVHGVGVGGLAEPECALDLGNSGTGARLLMGMVAGCPITATFTGDASLSRRPMSRVIEPLSRMGAVFHGREGGRLPITLTGPADVMPIDYRSPVASAQVKSAVLLAGLNAAGRTTVREPAASRDHTENMLRSFGAAVETRTEDGMIVVTVDGQPELAPQDIAVPGDPSSAAFAAVAALILPGSEVTIRNVGLNPLRAGLFEVLTAMGGEIDVLDRREEGGEPVGDLRVRGGALKGAGAPPANAAAMIDEYPILCIAAALAEGRTEMRGIEELRVKESDRIALMVNGLRAAGVEVEEHEDGMTVSGSGGRPPAGGCEIDASHDHRIAMSFLVLGLACAQPIAVTGAETIATSYPAFTDHFARLGADIQSR</sequence>
<dbReference type="PROSITE" id="PS00104">
    <property type="entry name" value="EPSP_SYNTHASE_1"/>
    <property type="match status" value="1"/>
</dbReference>
<comment type="function">
    <text evidence="8">Catalyzes the transfer of the enolpyruvyl moiety of phosphoenolpyruvate (PEP) to the 5-hydroxyl of shikimate-3-phosphate (S3P) to produce enolpyruvyl shikimate-3-phosphate and inorganic phosphate.</text>
</comment>